<evidence type="ECO:0000313" key="8">
    <source>
        <dbReference type="EMBL" id="OIJ17702.1"/>
    </source>
</evidence>
<evidence type="ECO:0000256" key="7">
    <source>
        <dbReference type="PIRSR" id="PIRSR600760-2"/>
    </source>
</evidence>
<dbReference type="STRING" id="472963.BKP45_19215"/>
<dbReference type="EMBL" id="MLQS01000031">
    <property type="protein sequence ID" value="OIJ17702.1"/>
    <property type="molecule type" value="Genomic_DNA"/>
</dbReference>
<organism evidence="8 9">
    <name type="scientific">Anaerobacillus alkalidiazotrophicus</name>
    <dbReference type="NCBI Taxonomy" id="472963"/>
    <lineage>
        <taxon>Bacteria</taxon>
        <taxon>Bacillati</taxon>
        <taxon>Bacillota</taxon>
        <taxon>Bacilli</taxon>
        <taxon>Bacillales</taxon>
        <taxon>Bacillaceae</taxon>
        <taxon>Anaerobacillus</taxon>
    </lineage>
</organism>
<dbReference type="PANTHER" id="PTHR20854">
    <property type="entry name" value="INOSITOL MONOPHOSPHATASE"/>
    <property type="match status" value="1"/>
</dbReference>
<dbReference type="Gene3D" id="3.40.190.80">
    <property type="match status" value="1"/>
</dbReference>
<evidence type="ECO:0000256" key="6">
    <source>
        <dbReference type="ARBA" id="ARBA00022842"/>
    </source>
</evidence>
<accession>A0A1S2LZ11</accession>
<keyword evidence="9" id="KW-1185">Reference proteome</keyword>
<dbReference type="GO" id="GO:0008934">
    <property type="term" value="F:inositol monophosphate 1-phosphatase activity"/>
    <property type="evidence" value="ECO:0007669"/>
    <property type="project" value="TreeGrafter"/>
</dbReference>
<name>A0A1S2LZ11_9BACI</name>
<evidence type="ECO:0000313" key="9">
    <source>
        <dbReference type="Proteomes" id="UP000180057"/>
    </source>
</evidence>
<feature type="binding site" evidence="7">
    <location>
        <position position="89"/>
    </location>
    <ligand>
        <name>Mg(2+)</name>
        <dbReference type="ChEBI" id="CHEBI:18420"/>
        <label>1</label>
        <note>catalytic</note>
    </ligand>
</feature>
<feature type="binding site" evidence="7">
    <location>
        <position position="71"/>
    </location>
    <ligand>
        <name>Mg(2+)</name>
        <dbReference type="ChEBI" id="CHEBI:18420"/>
        <label>1</label>
        <note>catalytic</note>
    </ligand>
</feature>
<dbReference type="EC" id="3.1.3.25" evidence="3"/>
<dbReference type="InterPro" id="IPR000760">
    <property type="entry name" value="Inositol_monophosphatase-like"/>
</dbReference>
<sequence length="264" mass="29473">MSDTYWDRVSIIANDLVREAAKIIKNSFEKELIVEFKSNPNDLVTEMDRNIEKFFKEEIKKAFPDHLVLGEEGTGKEIKTLDGIVWIIDPIDGTTNFVHQQRHFAISVGIYENGTGKVGIIYDVMANEFFYAKQGQGAYLNGVKLPELKEASVQEALIAVNPGWLLKEEALMKLVKDCRGARSIGAAAIELAAVAANRMDGYISLRLSPWDFAGGLIILEEVGAKVTTLEGKKLNLLEGSSIFVAKNRLFEEIQEEYLSKSKKK</sequence>
<dbReference type="OrthoDB" id="9772456at2"/>
<dbReference type="InterPro" id="IPR020583">
    <property type="entry name" value="Inositol_monoP_metal-BS"/>
</dbReference>
<dbReference type="PANTHER" id="PTHR20854:SF4">
    <property type="entry name" value="INOSITOL-1-MONOPHOSPHATASE-RELATED"/>
    <property type="match status" value="1"/>
</dbReference>
<feature type="binding site" evidence="7">
    <location>
        <position position="211"/>
    </location>
    <ligand>
        <name>Mg(2+)</name>
        <dbReference type="ChEBI" id="CHEBI:18420"/>
        <label>1</label>
        <note>catalytic</note>
    </ligand>
</feature>
<keyword evidence="5" id="KW-0378">Hydrolase</keyword>
<dbReference type="GO" id="GO:0007165">
    <property type="term" value="P:signal transduction"/>
    <property type="evidence" value="ECO:0007669"/>
    <property type="project" value="TreeGrafter"/>
</dbReference>
<dbReference type="SUPFAM" id="SSF56655">
    <property type="entry name" value="Carbohydrate phosphatase"/>
    <property type="match status" value="1"/>
</dbReference>
<dbReference type="PROSITE" id="PS00629">
    <property type="entry name" value="IMP_1"/>
    <property type="match status" value="1"/>
</dbReference>
<dbReference type="RefSeq" id="WP_071390795.1">
    <property type="nucleotide sequence ID" value="NZ_MLQS01000031.1"/>
</dbReference>
<dbReference type="GO" id="GO:0006020">
    <property type="term" value="P:inositol metabolic process"/>
    <property type="evidence" value="ECO:0007669"/>
    <property type="project" value="TreeGrafter"/>
</dbReference>
<comment type="cofactor">
    <cofactor evidence="2 7">
        <name>Mg(2+)</name>
        <dbReference type="ChEBI" id="CHEBI:18420"/>
    </cofactor>
</comment>
<comment type="catalytic activity">
    <reaction evidence="1">
        <text>a myo-inositol phosphate + H2O = myo-inositol + phosphate</text>
        <dbReference type="Rhea" id="RHEA:24056"/>
        <dbReference type="ChEBI" id="CHEBI:15377"/>
        <dbReference type="ChEBI" id="CHEBI:17268"/>
        <dbReference type="ChEBI" id="CHEBI:43474"/>
        <dbReference type="ChEBI" id="CHEBI:84139"/>
        <dbReference type="EC" id="3.1.3.25"/>
    </reaction>
</comment>
<feature type="binding site" evidence="7">
    <location>
        <position position="91"/>
    </location>
    <ligand>
        <name>Mg(2+)</name>
        <dbReference type="ChEBI" id="CHEBI:18420"/>
        <label>1</label>
        <note>catalytic</note>
    </ligand>
</feature>
<dbReference type="Proteomes" id="UP000180057">
    <property type="component" value="Unassembled WGS sequence"/>
</dbReference>
<dbReference type="InterPro" id="IPR020550">
    <property type="entry name" value="Inositol_monophosphatase_CS"/>
</dbReference>
<keyword evidence="4 7" id="KW-0479">Metal-binding</keyword>
<evidence type="ECO:0000256" key="5">
    <source>
        <dbReference type="ARBA" id="ARBA00022801"/>
    </source>
</evidence>
<dbReference type="AlphaFoldDB" id="A0A1S2LZ11"/>
<dbReference type="GO" id="GO:0046854">
    <property type="term" value="P:phosphatidylinositol phosphate biosynthetic process"/>
    <property type="evidence" value="ECO:0007669"/>
    <property type="project" value="InterPro"/>
</dbReference>
<evidence type="ECO:0000256" key="2">
    <source>
        <dbReference type="ARBA" id="ARBA00001946"/>
    </source>
</evidence>
<dbReference type="PRINTS" id="PR00377">
    <property type="entry name" value="IMPHPHTASES"/>
</dbReference>
<dbReference type="PROSITE" id="PS00630">
    <property type="entry name" value="IMP_2"/>
    <property type="match status" value="1"/>
</dbReference>
<keyword evidence="6 7" id="KW-0460">Magnesium</keyword>
<dbReference type="GO" id="GO:0046872">
    <property type="term" value="F:metal ion binding"/>
    <property type="evidence" value="ECO:0007669"/>
    <property type="project" value="UniProtKB-KW"/>
</dbReference>
<reference evidence="8 9" key="1">
    <citation type="submission" date="2016-10" db="EMBL/GenBank/DDBJ databases">
        <title>Draft genome sequences of four alkaliphilic bacteria belonging to the Anaerobacillus genus.</title>
        <authorList>
            <person name="Bassil N.M."/>
            <person name="Lloyd J.R."/>
        </authorList>
    </citation>
    <scope>NUCLEOTIDE SEQUENCE [LARGE SCALE GENOMIC DNA]</scope>
    <source>
        <strain evidence="8 9">DSM 22531</strain>
    </source>
</reference>
<protein>
    <recommendedName>
        <fullName evidence="3">inositol-phosphate phosphatase</fullName>
        <ecNumber evidence="3">3.1.3.25</ecNumber>
    </recommendedName>
</protein>
<proteinExistence type="predicted"/>
<comment type="caution">
    <text evidence="8">The sequence shown here is derived from an EMBL/GenBank/DDBJ whole genome shotgun (WGS) entry which is preliminary data.</text>
</comment>
<dbReference type="CDD" id="cd01637">
    <property type="entry name" value="IMPase_like"/>
    <property type="match status" value="1"/>
</dbReference>
<dbReference type="FunFam" id="3.30.540.10:FF:000003">
    <property type="entry name" value="Inositol-1-monophosphatase"/>
    <property type="match status" value="1"/>
</dbReference>
<gene>
    <name evidence="8" type="ORF">BKP45_19215</name>
</gene>
<dbReference type="Pfam" id="PF00459">
    <property type="entry name" value="Inositol_P"/>
    <property type="match status" value="1"/>
</dbReference>
<evidence type="ECO:0000256" key="3">
    <source>
        <dbReference type="ARBA" id="ARBA00013106"/>
    </source>
</evidence>
<evidence type="ECO:0000256" key="4">
    <source>
        <dbReference type="ARBA" id="ARBA00022723"/>
    </source>
</evidence>
<feature type="binding site" evidence="7">
    <location>
        <position position="92"/>
    </location>
    <ligand>
        <name>Mg(2+)</name>
        <dbReference type="ChEBI" id="CHEBI:18420"/>
        <label>1</label>
        <note>catalytic</note>
    </ligand>
</feature>
<dbReference type="Gene3D" id="3.30.540.10">
    <property type="entry name" value="Fructose-1,6-Bisphosphatase, subunit A, domain 1"/>
    <property type="match status" value="1"/>
</dbReference>
<evidence type="ECO:0000256" key="1">
    <source>
        <dbReference type="ARBA" id="ARBA00001033"/>
    </source>
</evidence>